<dbReference type="OrthoDB" id="9809364at2"/>
<dbReference type="InterPro" id="IPR019734">
    <property type="entry name" value="TPR_rpt"/>
</dbReference>
<dbReference type="PROSITE" id="PS51123">
    <property type="entry name" value="OMPA_2"/>
    <property type="match status" value="1"/>
</dbReference>
<evidence type="ECO:0000256" key="2">
    <source>
        <dbReference type="ARBA" id="ARBA00023136"/>
    </source>
</evidence>
<dbReference type="Gene3D" id="1.25.40.10">
    <property type="entry name" value="Tetratricopeptide repeat domain"/>
    <property type="match status" value="1"/>
</dbReference>
<dbReference type="InterPro" id="IPR006664">
    <property type="entry name" value="OMP_bac"/>
</dbReference>
<dbReference type="InterPro" id="IPR036737">
    <property type="entry name" value="OmpA-like_sf"/>
</dbReference>
<protein>
    <submittedName>
        <fullName evidence="7">Flagellar motor protein MotB</fullName>
    </submittedName>
</protein>
<dbReference type="Pfam" id="PF13620">
    <property type="entry name" value="CarboxypepD_reg"/>
    <property type="match status" value="1"/>
</dbReference>
<dbReference type="PANTHER" id="PTHR30329">
    <property type="entry name" value="STATOR ELEMENT OF FLAGELLAR MOTOR COMPLEX"/>
    <property type="match status" value="1"/>
</dbReference>
<evidence type="ECO:0000259" key="6">
    <source>
        <dbReference type="PROSITE" id="PS51123"/>
    </source>
</evidence>
<name>A0A2U8QY86_9FLAO</name>
<dbReference type="PROSITE" id="PS50005">
    <property type="entry name" value="TPR"/>
    <property type="match status" value="1"/>
</dbReference>
<evidence type="ECO:0000256" key="4">
    <source>
        <dbReference type="PROSITE-ProRule" id="PRU00339"/>
    </source>
</evidence>
<feature type="repeat" description="TPR" evidence="4">
    <location>
        <begin position="53"/>
        <end position="86"/>
    </location>
</feature>
<dbReference type="InterPro" id="IPR011659">
    <property type="entry name" value="WD40"/>
</dbReference>
<evidence type="ECO:0000256" key="5">
    <source>
        <dbReference type="PROSITE-ProRule" id="PRU00473"/>
    </source>
</evidence>
<proteinExistence type="predicted"/>
<dbReference type="SUPFAM" id="SSF49464">
    <property type="entry name" value="Carboxypeptidase regulatory domain-like"/>
    <property type="match status" value="1"/>
</dbReference>
<dbReference type="AlphaFoldDB" id="A0A2U8QY86"/>
<sequence length="644" mass="74178">MKNILFILFFFSGSLLFSQSLLEKANKHFEAMEFQDAIEKYEKYLEKNSNAGQNTYLKLADSYFNLTEYEKALKWYSKVYEIQQNTMSEYNFLKYVECLKANRDNEKANELLKNYFKNDTEKLKLLAYQKKELDSLDKKDPLFKIKHLEINTNKSDFGTVKYTENRVIFYSTRDTSNLSQKMYSWNDQPYLNTYIAERNLTTNELHNESLFLQNLKTNFHDATLTFSPDFKLIYFTENYLKKSNKIKVNKEGFSNMKILRGKIEEDKVTDIEVLQFNDVSYSCAHPCLSDDGKYLFFVSDMPGGYGETDIYYCEVFPDGSINTPVNAGPYVNTVGREMFPYFEKNILYFASDGHFGLGGLDIFEVEMKGKNNFLLPKNLGAPINSNRDDFAFSIYSDDHYGYFSSNRSLGKGDDDIYFFTKEEIKSEQYYSGTVLDKTTELPLPDATISVKDVFGDEVQSLQSDAEGNFNIALPCDSNFTVTFSKPNYTTETVTVTTTSEPMKEMSNNKIYLTNYDSLVEKDGDVEKVKVNPIYFDLDKYAITPKAEIELDKVVYTMEKFPNVKIKIESHTDSRGSDAHNLILSDNRAKSTQAYILSKGISPERIESAIGYGETRLKVNCPNGVKCSEEQHAINRRSDFIIISK</sequence>
<dbReference type="InterPro" id="IPR006665">
    <property type="entry name" value="OmpA-like"/>
</dbReference>
<evidence type="ECO:0000256" key="3">
    <source>
        <dbReference type="ARBA" id="ARBA00023237"/>
    </source>
</evidence>
<keyword evidence="7" id="KW-0282">Flagellum</keyword>
<dbReference type="Gene3D" id="2.60.40.1120">
    <property type="entry name" value="Carboxypeptidase-like, regulatory domain"/>
    <property type="match status" value="1"/>
</dbReference>
<dbReference type="CDD" id="cd07185">
    <property type="entry name" value="OmpA_C-like"/>
    <property type="match status" value="1"/>
</dbReference>
<keyword evidence="2 5" id="KW-0472">Membrane</keyword>
<evidence type="ECO:0000313" key="8">
    <source>
        <dbReference type="Proteomes" id="UP000245429"/>
    </source>
</evidence>
<keyword evidence="3" id="KW-0998">Cell outer membrane</keyword>
<accession>A0A2U8QY86</accession>
<evidence type="ECO:0000256" key="1">
    <source>
        <dbReference type="ARBA" id="ARBA00004442"/>
    </source>
</evidence>
<keyword evidence="4" id="KW-0802">TPR repeat</keyword>
<dbReference type="RefSeq" id="WP_109570214.1">
    <property type="nucleotide sequence ID" value="NZ_CP029463.1"/>
</dbReference>
<gene>
    <name evidence="7" type="ORF">DI487_14110</name>
</gene>
<dbReference type="Proteomes" id="UP000245429">
    <property type="component" value="Chromosome"/>
</dbReference>
<dbReference type="PRINTS" id="PR01021">
    <property type="entry name" value="OMPADOMAIN"/>
</dbReference>
<dbReference type="GO" id="GO:0009279">
    <property type="term" value="C:cell outer membrane"/>
    <property type="evidence" value="ECO:0007669"/>
    <property type="project" value="UniProtKB-SubCell"/>
</dbReference>
<dbReference type="InterPro" id="IPR011990">
    <property type="entry name" value="TPR-like_helical_dom_sf"/>
</dbReference>
<dbReference type="SMART" id="SM00028">
    <property type="entry name" value="TPR"/>
    <property type="match status" value="2"/>
</dbReference>
<dbReference type="Pfam" id="PF07676">
    <property type="entry name" value="PD40"/>
    <property type="match status" value="1"/>
</dbReference>
<dbReference type="Gene3D" id="3.30.1330.60">
    <property type="entry name" value="OmpA-like domain"/>
    <property type="match status" value="1"/>
</dbReference>
<keyword evidence="7" id="KW-0966">Cell projection</keyword>
<keyword evidence="8" id="KW-1185">Reference proteome</keyword>
<feature type="domain" description="OmpA-like" evidence="6">
    <location>
        <begin position="522"/>
        <end position="644"/>
    </location>
</feature>
<evidence type="ECO:0000313" key="7">
    <source>
        <dbReference type="EMBL" id="AWM14876.1"/>
    </source>
</evidence>
<dbReference type="InterPro" id="IPR008969">
    <property type="entry name" value="CarboxyPept-like_regulatory"/>
</dbReference>
<dbReference type="EMBL" id="CP029463">
    <property type="protein sequence ID" value="AWM14876.1"/>
    <property type="molecule type" value="Genomic_DNA"/>
</dbReference>
<comment type="subcellular location">
    <subcellularLocation>
        <location evidence="1">Cell outer membrane</location>
    </subcellularLocation>
</comment>
<dbReference type="SUPFAM" id="SSF48452">
    <property type="entry name" value="TPR-like"/>
    <property type="match status" value="1"/>
</dbReference>
<dbReference type="KEGG" id="fse:DI487_14110"/>
<dbReference type="PANTHER" id="PTHR30329:SF21">
    <property type="entry name" value="LIPOPROTEIN YIAD-RELATED"/>
    <property type="match status" value="1"/>
</dbReference>
<keyword evidence="7" id="KW-0969">Cilium</keyword>
<dbReference type="SUPFAM" id="SSF82171">
    <property type="entry name" value="DPP6 N-terminal domain-like"/>
    <property type="match status" value="1"/>
</dbReference>
<dbReference type="InterPro" id="IPR050330">
    <property type="entry name" value="Bact_OuterMem_StrucFunc"/>
</dbReference>
<dbReference type="Pfam" id="PF00691">
    <property type="entry name" value="OmpA"/>
    <property type="match status" value="1"/>
</dbReference>
<dbReference type="SUPFAM" id="SSF103088">
    <property type="entry name" value="OmpA-like"/>
    <property type="match status" value="1"/>
</dbReference>
<organism evidence="7 8">
    <name type="scientific">Flavobacterium sediminis</name>
    <dbReference type="NCBI Taxonomy" id="2201181"/>
    <lineage>
        <taxon>Bacteria</taxon>
        <taxon>Pseudomonadati</taxon>
        <taxon>Bacteroidota</taxon>
        <taxon>Flavobacteriia</taxon>
        <taxon>Flavobacteriales</taxon>
        <taxon>Flavobacteriaceae</taxon>
        <taxon>Flavobacterium</taxon>
    </lineage>
</organism>
<reference evidence="7 8" key="1">
    <citation type="submission" date="2018-05" db="EMBL/GenBank/DDBJ databases">
        <title>Flavobacterium sp. MEBiC07310.</title>
        <authorList>
            <person name="Baek K."/>
        </authorList>
    </citation>
    <scope>NUCLEOTIDE SEQUENCE [LARGE SCALE GENOMIC DNA]</scope>
    <source>
        <strain evidence="7 8">MEBiC07310</strain>
    </source>
</reference>